<reference evidence="2" key="1">
    <citation type="journal article" date="2014" name="Genome Biol. Evol.">
        <title>Pangenome evidence for extensive interdomain horizontal transfer affecting lineage core and shell genes in uncultured planktonic thaumarchaeota and euryarchaeota.</title>
        <authorList>
            <person name="Deschamps P."/>
            <person name="Zivanovic Y."/>
            <person name="Moreira D."/>
            <person name="Rodriguez-Valera F."/>
            <person name="Lopez-Garcia P."/>
        </authorList>
    </citation>
    <scope>NUCLEOTIDE SEQUENCE</scope>
</reference>
<keyword evidence="1" id="KW-1133">Transmembrane helix</keyword>
<evidence type="ECO:0000256" key="1">
    <source>
        <dbReference type="SAM" id="Phobius"/>
    </source>
</evidence>
<feature type="transmembrane region" description="Helical" evidence="1">
    <location>
        <begin position="18"/>
        <end position="40"/>
    </location>
</feature>
<dbReference type="EMBL" id="KF900567">
    <property type="protein sequence ID" value="AIE99607.1"/>
    <property type="molecule type" value="Genomic_DNA"/>
</dbReference>
<organism evidence="2">
    <name type="scientific">uncultured marine thaumarchaeote KM3_115_A11</name>
    <dbReference type="NCBI Taxonomy" id="1455988"/>
    <lineage>
        <taxon>Archaea</taxon>
        <taxon>Nitrososphaerota</taxon>
        <taxon>environmental samples</taxon>
    </lineage>
</organism>
<keyword evidence="1" id="KW-0812">Transmembrane</keyword>
<accession>A0A075GD24</accession>
<dbReference type="AlphaFoldDB" id="A0A075GD24"/>
<name>A0A075GD24_9ARCH</name>
<protein>
    <submittedName>
        <fullName evidence="2">Uncharacterized protein</fullName>
    </submittedName>
</protein>
<proteinExistence type="predicted"/>
<evidence type="ECO:0000313" key="2">
    <source>
        <dbReference type="EMBL" id="AIE99607.1"/>
    </source>
</evidence>
<sequence>MRWPGVGDPRKRRKTIRFLIILLIVGVIVGVSSSVLQGFVGQSDPLKVCINNRDTPYKISATLELYVDGNKAVIPANIGFGEKESDDLLKSDCQRSLYTLTADGTIYAEWEEEYPFEIGHFFWIWTNYHEGGFPKKDMLDEKSRILVNGVESPFYVNALLVQGHHYKAEFTTKEHDESKDADFLPPDL</sequence>
<keyword evidence="1" id="KW-0472">Membrane</keyword>